<dbReference type="GeneID" id="55988103"/>
<reference evidence="2" key="1">
    <citation type="submission" date="2020-06" db="EMBL/GenBank/DDBJ databases">
        <title>A chromosome-scale genome assembly of Talaromyces rugulosus W13939.</title>
        <authorList>
            <person name="Wang B."/>
            <person name="Guo L."/>
            <person name="Ye K."/>
            <person name="Wang L."/>
        </authorList>
    </citation>
    <scope>NUCLEOTIDE SEQUENCE [LARGE SCALE GENOMIC DNA]</scope>
    <source>
        <strain evidence="2">W13939</strain>
    </source>
</reference>
<organism evidence="1 2">
    <name type="scientific">Talaromyces rugulosus</name>
    <name type="common">Penicillium rugulosum</name>
    <dbReference type="NCBI Taxonomy" id="121627"/>
    <lineage>
        <taxon>Eukaryota</taxon>
        <taxon>Fungi</taxon>
        <taxon>Dikarya</taxon>
        <taxon>Ascomycota</taxon>
        <taxon>Pezizomycotina</taxon>
        <taxon>Eurotiomycetes</taxon>
        <taxon>Eurotiomycetidae</taxon>
        <taxon>Eurotiales</taxon>
        <taxon>Trichocomaceae</taxon>
        <taxon>Talaromyces</taxon>
        <taxon>Talaromyces sect. Islandici</taxon>
    </lineage>
</organism>
<accession>A0A7H8QIZ8</accession>
<dbReference type="Proteomes" id="UP000509510">
    <property type="component" value="Chromosome I"/>
</dbReference>
<keyword evidence="2" id="KW-1185">Reference proteome</keyword>
<gene>
    <name evidence="1" type="ORF">TRUGW13939_00590</name>
</gene>
<dbReference type="AlphaFoldDB" id="A0A7H8QIZ8"/>
<sequence>MDLQLLEIAMVNLKDGIEPTGQRLITIFRTCIEELAKAGGKHFRFVSSSPTNHLEKPIITIIGIWPTAELHAAFLAGGALLHLMASLQGLITMRQVVYLRVPNPTPAQEKILEGDFYTALFYVGPREHDEVDGIVKDVIKESGFVTGWNTTQGENFQQSEDFRRGRLEQDKSDVQNDGIWSILLPRENSEVIDELKGKTAGKFERVEVLAWVV</sequence>
<dbReference type="RefSeq" id="XP_035339690.1">
    <property type="nucleotide sequence ID" value="XM_035483797.1"/>
</dbReference>
<dbReference type="EMBL" id="CP055898">
    <property type="protein sequence ID" value="QKX53511.1"/>
    <property type="molecule type" value="Genomic_DNA"/>
</dbReference>
<evidence type="ECO:0000313" key="1">
    <source>
        <dbReference type="EMBL" id="QKX53511.1"/>
    </source>
</evidence>
<proteinExistence type="predicted"/>
<evidence type="ECO:0000313" key="2">
    <source>
        <dbReference type="Proteomes" id="UP000509510"/>
    </source>
</evidence>
<name>A0A7H8QIZ8_TALRU</name>
<protein>
    <recommendedName>
        <fullName evidence="3">ABM domain-containing protein</fullName>
    </recommendedName>
</protein>
<evidence type="ECO:0008006" key="3">
    <source>
        <dbReference type="Google" id="ProtNLM"/>
    </source>
</evidence>
<dbReference type="KEGG" id="trg:TRUGW13939_00590"/>